<dbReference type="NCBIfam" id="TIGR00229">
    <property type="entry name" value="sensory_box"/>
    <property type="match status" value="1"/>
</dbReference>
<sequence length="771" mass="83812">MTPSWSYTLGLARGRGDAYPAIAEMRAEAMKGRRLLWLGANLAMMLAVVALRYRMLAWDALMPWGAAIVGVEALILLGVWRAPPPQSPWRDPDVLGGLFLGFCWAVAMALFTGPAGTPYSLSLLSIGGALAAVATVLMTPAPIGGLFFIVIIGTAAAADVAMDGRVMLAGMTGLFTTAVAATFVANARQLIHRITAEQALAGKEEVVSLLLREFEDTSADWLWRTDAAKCLVDVSPRLARLFNVKARQLEGKPLLAVLAGEGWDHGDVAPGIRMLADKLRLRESFRDLVVPVMIGGERRWWSLSAAPRRDERGTLVGFWGVGTDATERHRSAEKIDRMARFDALTGLANRAHIIDRLGEALREGHHVGHRSTLMLIDLDRFKQVNDTLGHPIGDKLLIEVANRISALLAPGDVCGRLGGDEFAVVVPDVTDRDRVDVLAERIVHVLSAPFEIEGNELHIGGSVGSATAPLDGRIVETLLRNADLALYRAKDDGRGVHRRYEPSLHAQAENKRKIEIALRDALERRELSLVYQPIVDAVKGRLTGFEAFLRWTHPELGNVSPDIFIPVAEEARLIGRIGDWVMHSACRDAATWPDHVRVSINMAAAQLKDPQLPATIIAALSHSGLAADRLELEVAEEVFVRDGSLTEVVDKILALGVRITLDDFGTGKSSLAYLRKARFSSIKIDRSFVRGAASNGAESVAIVRAIVAMAESLGMATIAEGAETRNEFDKMRSLGCKQVQGWLVGQPVGPAEAAEIAHLRDRSEDRLVRVH</sequence>
<evidence type="ECO:0000256" key="1">
    <source>
        <dbReference type="SAM" id="Phobius"/>
    </source>
</evidence>
<dbReference type="CDD" id="cd01948">
    <property type="entry name" value="EAL"/>
    <property type="match status" value="1"/>
</dbReference>
<name>A0ABT6N0P6_9SPHN</name>
<accession>A0ABT6N0P6</accession>
<keyword evidence="6" id="KW-1185">Reference proteome</keyword>
<keyword evidence="1" id="KW-1133">Transmembrane helix</keyword>
<dbReference type="CDD" id="cd01949">
    <property type="entry name" value="GGDEF"/>
    <property type="match status" value="1"/>
</dbReference>
<dbReference type="PROSITE" id="PS50113">
    <property type="entry name" value="PAC"/>
    <property type="match status" value="1"/>
</dbReference>
<feature type="transmembrane region" description="Helical" evidence="1">
    <location>
        <begin position="168"/>
        <end position="187"/>
    </location>
</feature>
<feature type="domain" description="PAC" evidence="2">
    <location>
        <begin position="283"/>
        <end position="337"/>
    </location>
</feature>
<feature type="domain" description="EAL" evidence="3">
    <location>
        <begin position="511"/>
        <end position="761"/>
    </location>
</feature>
<dbReference type="PROSITE" id="PS50887">
    <property type="entry name" value="GGDEF"/>
    <property type="match status" value="1"/>
</dbReference>
<dbReference type="Pfam" id="PF08448">
    <property type="entry name" value="PAS_4"/>
    <property type="match status" value="1"/>
</dbReference>
<feature type="domain" description="GGDEF" evidence="4">
    <location>
        <begin position="369"/>
        <end position="502"/>
    </location>
</feature>
<dbReference type="Gene3D" id="3.20.20.450">
    <property type="entry name" value="EAL domain"/>
    <property type="match status" value="1"/>
</dbReference>
<keyword evidence="1" id="KW-0472">Membrane</keyword>
<dbReference type="Pfam" id="PF00990">
    <property type="entry name" value="GGDEF"/>
    <property type="match status" value="1"/>
</dbReference>
<gene>
    <name evidence="5" type="ORF">QGN17_09070</name>
</gene>
<dbReference type="NCBIfam" id="TIGR00254">
    <property type="entry name" value="GGDEF"/>
    <property type="match status" value="1"/>
</dbReference>
<evidence type="ECO:0000313" key="5">
    <source>
        <dbReference type="EMBL" id="MDH7638879.1"/>
    </source>
</evidence>
<dbReference type="Gene3D" id="3.30.450.20">
    <property type="entry name" value="PAS domain"/>
    <property type="match status" value="1"/>
</dbReference>
<dbReference type="InterPro" id="IPR000700">
    <property type="entry name" value="PAS-assoc_C"/>
</dbReference>
<feature type="transmembrane region" description="Helical" evidence="1">
    <location>
        <begin position="35"/>
        <end position="55"/>
    </location>
</feature>
<proteinExistence type="predicted"/>
<feature type="transmembrane region" description="Helical" evidence="1">
    <location>
        <begin position="94"/>
        <end position="113"/>
    </location>
</feature>
<dbReference type="EMBL" id="JARYGZ010000001">
    <property type="protein sequence ID" value="MDH7638879.1"/>
    <property type="molecule type" value="Genomic_DNA"/>
</dbReference>
<feature type="transmembrane region" description="Helical" evidence="1">
    <location>
        <begin position="61"/>
        <end position="82"/>
    </location>
</feature>
<dbReference type="InterPro" id="IPR043128">
    <property type="entry name" value="Rev_trsase/Diguanyl_cyclase"/>
</dbReference>
<dbReference type="PROSITE" id="PS50883">
    <property type="entry name" value="EAL"/>
    <property type="match status" value="1"/>
</dbReference>
<reference evidence="5" key="1">
    <citation type="submission" date="2023-04" db="EMBL/GenBank/DDBJ databases">
        <title>Sphingomonas sp. MAHUQ-71 isolated from rice field.</title>
        <authorList>
            <person name="Huq M.A."/>
        </authorList>
    </citation>
    <scope>NUCLEOTIDE SEQUENCE</scope>
    <source>
        <strain evidence="5">MAHUQ-71</strain>
    </source>
</reference>
<evidence type="ECO:0000313" key="6">
    <source>
        <dbReference type="Proteomes" id="UP001160625"/>
    </source>
</evidence>
<dbReference type="InterPro" id="IPR035965">
    <property type="entry name" value="PAS-like_dom_sf"/>
</dbReference>
<dbReference type="SMART" id="SM00052">
    <property type="entry name" value="EAL"/>
    <property type="match status" value="1"/>
</dbReference>
<dbReference type="SUPFAM" id="SSF55785">
    <property type="entry name" value="PYP-like sensor domain (PAS domain)"/>
    <property type="match status" value="1"/>
</dbReference>
<evidence type="ECO:0000259" key="4">
    <source>
        <dbReference type="PROSITE" id="PS50887"/>
    </source>
</evidence>
<dbReference type="PANTHER" id="PTHR44757">
    <property type="entry name" value="DIGUANYLATE CYCLASE DGCP"/>
    <property type="match status" value="1"/>
</dbReference>
<dbReference type="Pfam" id="PF00563">
    <property type="entry name" value="EAL"/>
    <property type="match status" value="1"/>
</dbReference>
<dbReference type="SMART" id="SM00267">
    <property type="entry name" value="GGDEF"/>
    <property type="match status" value="1"/>
</dbReference>
<dbReference type="Proteomes" id="UP001160625">
    <property type="component" value="Unassembled WGS sequence"/>
</dbReference>
<organism evidence="5 6">
    <name type="scientific">Sphingomonas oryzagri</name>
    <dbReference type="NCBI Taxonomy" id="3042314"/>
    <lineage>
        <taxon>Bacteria</taxon>
        <taxon>Pseudomonadati</taxon>
        <taxon>Pseudomonadota</taxon>
        <taxon>Alphaproteobacteria</taxon>
        <taxon>Sphingomonadales</taxon>
        <taxon>Sphingomonadaceae</taxon>
        <taxon>Sphingomonas</taxon>
    </lineage>
</organism>
<dbReference type="InterPro" id="IPR001633">
    <property type="entry name" value="EAL_dom"/>
</dbReference>
<dbReference type="InterPro" id="IPR000160">
    <property type="entry name" value="GGDEF_dom"/>
</dbReference>
<protein>
    <submittedName>
        <fullName evidence="5">EAL domain-containing protein</fullName>
    </submittedName>
</protein>
<dbReference type="InterPro" id="IPR013656">
    <property type="entry name" value="PAS_4"/>
</dbReference>
<evidence type="ECO:0000259" key="2">
    <source>
        <dbReference type="PROSITE" id="PS50113"/>
    </source>
</evidence>
<evidence type="ECO:0000259" key="3">
    <source>
        <dbReference type="PROSITE" id="PS50883"/>
    </source>
</evidence>
<dbReference type="Gene3D" id="3.30.70.270">
    <property type="match status" value="1"/>
</dbReference>
<dbReference type="InterPro" id="IPR035919">
    <property type="entry name" value="EAL_sf"/>
</dbReference>
<dbReference type="CDD" id="cd00130">
    <property type="entry name" value="PAS"/>
    <property type="match status" value="1"/>
</dbReference>
<comment type="caution">
    <text evidence="5">The sequence shown here is derived from an EMBL/GenBank/DDBJ whole genome shotgun (WGS) entry which is preliminary data.</text>
</comment>
<dbReference type="InterPro" id="IPR000014">
    <property type="entry name" value="PAS"/>
</dbReference>
<dbReference type="InterPro" id="IPR052155">
    <property type="entry name" value="Biofilm_reg_signaling"/>
</dbReference>
<dbReference type="InterPro" id="IPR029787">
    <property type="entry name" value="Nucleotide_cyclase"/>
</dbReference>
<keyword evidence="1" id="KW-0812">Transmembrane</keyword>
<dbReference type="SUPFAM" id="SSF55073">
    <property type="entry name" value="Nucleotide cyclase"/>
    <property type="match status" value="1"/>
</dbReference>
<dbReference type="PANTHER" id="PTHR44757:SF2">
    <property type="entry name" value="BIOFILM ARCHITECTURE MAINTENANCE PROTEIN MBAA"/>
    <property type="match status" value="1"/>
</dbReference>
<dbReference type="SUPFAM" id="SSF141868">
    <property type="entry name" value="EAL domain-like"/>
    <property type="match status" value="1"/>
</dbReference>